<reference evidence="3" key="1">
    <citation type="journal article" date="2023" name="Mol. Ecol. Resour.">
        <title>Chromosome-level genome assembly of a triploid poplar Populus alba 'Berolinensis'.</title>
        <authorList>
            <person name="Chen S."/>
            <person name="Yu Y."/>
            <person name="Wang X."/>
            <person name="Wang S."/>
            <person name="Zhang T."/>
            <person name="Zhou Y."/>
            <person name="He R."/>
            <person name="Meng N."/>
            <person name="Wang Y."/>
            <person name="Liu W."/>
            <person name="Liu Z."/>
            <person name="Liu J."/>
            <person name="Guo Q."/>
            <person name="Huang H."/>
            <person name="Sederoff R.R."/>
            <person name="Wang G."/>
            <person name="Qu G."/>
            <person name="Chen S."/>
        </authorList>
    </citation>
    <scope>NUCLEOTIDE SEQUENCE</scope>
    <source>
        <strain evidence="3">SC-2020</strain>
    </source>
</reference>
<evidence type="ECO:0000313" key="3">
    <source>
        <dbReference type="EMBL" id="KAJ6992306.1"/>
    </source>
</evidence>
<keyword evidence="1" id="KW-0112">Calmodulin-binding</keyword>
<comment type="similarity">
    <text evidence="2">Belongs to the IQD family.</text>
</comment>
<gene>
    <name evidence="3" type="ORF">NC653_015624</name>
</gene>
<dbReference type="Proteomes" id="UP001164929">
    <property type="component" value="Chromosome 6"/>
</dbReference>
<dbReference type="PANTHER" id="PTHR32295">
    <property type="entry name" value="IQ-DOMAIN 5-RELATED"/>
    <property type="match status" value="1"/>
</dbReference>
<dbReference type="GO" id="GO:0005516">
    <property type="term" value="F:calmodulin binding"/>
    <property type="evidence" value="ECO:0007669"/>
    <property type="project" value="UniProtKB-KW"/>
</dbReference>
<proteinExistence type="inferred from homology"/>
<dbReference type="EMBL" id="JAQIZT010000006">
    <property type="protein sequence ID" value="KAJ6992306.1"/>
    <property type="molecule type" value="Genomic_DNA"/>
</dbReference>
<accession>A0AAD6QKZ0</accession>
<protein>
    <submittedName>
        <fullName evidence="3">Uncharacterized protein</fullName>
    </submittedName>
</protein>
<evidence type="ECO:0000256" key="2">
    <source>
        <dbReference type="ARBA" id="ARBA00024341"/>
    </source>
</evidence>
<keyword evidence="4" id="KW-1185">Reference proteome</keyword>
<name>A0AAD6QKZ0_9ROSI</name>
<evidence type="ECO:0000313" key="4">
    <source>
        <dbReference type="Proteomes" id="UP001164929"/>
    </source>
</evidence>
<evidence type="ECO:0000256" key="1">
    <source>
        <dbReference type="ARBA" id="ARBA00022860"/>
    </source>
</evidence>
<dbReference type="AlphaFoldDB" id="A0AAD6QKZ0"/>
<comment type="caution">
    <text evidence="3">The sequence shown here is derived from an EMBL/GenBank/DDBJ whole genome shotgun (WGS) entry which is preliminary data.</text>
</comment>
<sequence>MTVGEWDPMRFKSDQWCALLVIFNIAARSKILGTSVKQCPALPAPERPVSEATETQNKYASDLIALATASAAEAAVAAAHPAAEDVRLTGASQSFSFYFTKWRETLAAIKIQSAFRANLFWHYCELIKAVKLIGPQKKHSELRDLGIKWDLKQARKALRAQKGLWYSFNPLFVDEL</sequence>
<dbReference type="PANTHER" id="PTHR32295:SF212">
    <property type="entry name" value="CALMODULIN BINDING PROTEIN-RELATED"/>
    <property type="match status" value="1"/>
</dbReference>
<organism evidence="3 4">
    <name type="scientific">Populus alba x Populus x berolinensis</name>
    <dbReference type="NCBI Taxonomy" id="444605"/>
    <lineage>
        <taxon>Eukaryota</taxon>
        <taxon>Viridiplantae</taxon>
        <taxon>Streptophyta</taxon>
        <taxon>Embryophyta</taxon>
        <taxon>Tracheophyta</taxon>
        <taxon>Spermatophyta</taxon>
        <taxon>Magnoliopsida</taxon>
        <taxon>eudicotyledons</taxon>
        <taxon>Gunneridae</taxon>
        <taxon>Pentapetalae</taxon>
        <taxon>rosids</taxon>
        <taxon>fabids</taxon>
        <taxon>Malpighiales</taxon>
        <taxon>Salicaceae</taxon>
        <taxon>Saliceae</taxon>
        <taxon>Populus</taxon>
    </lineage>
</organism>